<accession>A0AAE0MHU6</accession>
<keyword evidence="1" id="KW-1133">Transmembrane helix</keyword>
<evidence type="ECO:0000313" key="3">
    <source>
        <dbReference type="Proteomes" id="UP001286456"/>
    </source>
</evidence>
<dbReference type="EMBL" id="JAUEPO010000002">
    <property type="protein sequence ID" value="KAK3333166.1"/>
    <property type="molecule type" value="Genomic_DNA"/>
</dbReference>
<keyword evidence="1" id="KW-0472">Membrane</keyword>
<sequence length="154" mass="17792">MEGETIFHCGWLRYHSPRGGSRSLWRKYAKQNAVEWTDRLDKLSQAYQLISTQYVYLIYRSVRLSPPNFPFFLSSRVSCDTQNDTKDPSFTLTIYAMSSFTAASFPLPVFFLNSRQDSRRSIWWSPSTANEPANLSRMTHSGNRCLISESQNGQ</sequence>
<keyword evidence="3" id="KW-1185">Reference proteome</keyword>
<evidence type="ECO:0000313" key="2">
    <source>
        <dbReference type="EMBL" id="KAK3333166.1"/>
    </source>
</evidence>
<keyword evidence="1" id="KW-0812">Transmembrane</keyword>
<name>A0AAE0MHU6_9PEZI</name>
<evidence type="ECO:0000256" key="1">
    <source>
        <dbReference type="SAM" id="Phobius"/>
    </source>
</evidence>
<dbReference type="AlphaFoldDB" id="A0AAE0MHU6"/>
<reference evidence="2" key="2">
    <citation type="submission" date="2023-06" db="EMBL/GenBank/DDBJ databases">
        <authorList>
            <consortium name="Lawrence Berkeley National Laboratory"/>
            <person name="Haridas S."/>
            <person name="Hensen N."/>
            <person name="Bonometti L."/>
            <person name="Westerberg I."/>
            <person name="Brannstrom I.O."/>
            <person name="Guillou S."/>
            <person name="Cros-Aarteil S."/>
            <person name="Calhoun S."/>
            <person name="Kuo A."/>
            <person name="Mondo S."/>
            <person name="Pangilinan J."/>
            <person name="Riley R."/>
            <person name="Labutti K."/>
            <person name="Andreopoulos B."/>
            <person name="Lipzen A."/>
            <person name="Chen C."/>
            <person name="Yanf M."/>
            <person name="Daum C."/>
            <person name="Ng V."/>
            <person name="Clum A."/>
            <person name="Steindorff A."/>
            <person name="Ohm R."/>
            <person name="Martin F."/>
            <person name="Silar P."/>
            <person name="Natvig D."/>
            <person name="Lalanne C."/>
            <person name="Gautier V."/>
            <person name="Ament-Velasquez S.L."/>
            <person name="Kruys A."/>
            <person name="Hutchinson M.I."/>
            <person name="Powell A.J."/>
            <person name="Barry K."/>
            <person name="Miller A.N."/>
            <person name="Grigoriev I.V."/>
            <person name="Debuchy R."/>
            <person name="Gladieux P."/>
            <person name="Thoren M.H."/>
            <person name="Johannesson H."/>
        </authorList>
    </citation>
    <scope>NUCLEOTIDE SEQUENCE</scope>
    <source>
        <strain evidence="2">SMH4131-1</strain>
    </source>
</reference>
<organism evidence="2 3">
    <name type="scientific">Cercophora scortea</name>
    <dbReference type="NCBI Taxonomy" id="314031"/>
    <lineage>
        <taxon>Eukaryota</taxon>
        <taxon>Fungi</taxon>
        <taxon>Dikarya</taxon>
        <taxon>Ascomycota</taxon>
        <taxon>Pezizomycotina</taxon>
        <taxon>Sordariomycetes</taxon>
        <taxon>Sordariomycetidae</taxon>
        <taxon>Sordariales</taxon>
        <taxon>Lasiosphaeriaceae</taxon>
        <taxon>Cercophora</taxon>
    </lineage>
</organism>
<protein>
    <submittedName>
        <fullName evidence="2">Uncharacterized protein</fullName>
    </submittedName>
</protein>
<gene>
    <name evidence="2" type="ORF">B0T19DRAFT_118431</name>
</gene>
<feature type="transmembrane region" description="Helical" evidence="1">
    <location>
        <begin position="92"/>
        <end position="112"/>
    </location>
</feature>
<proteinExistence type="predicted"/>
<comment type="caution">
    <text evidence="2">The sequence shown here is derived from an EMBL/GenBank/DDBJ whole genome shotgun (WGS) entry which is preliminary data.</text>
</comment>
<reference evidence="2" key="1">
    <citation type="journal article" date="2023" name="Mol. Phylogenet. Evol.">
        <title>Genome-scale phylogeny and comparative genomics of the fungal order Sordariales.</title>
        <authorList>
            <person name="Hensen N."/>
            <person name="Bonometti L."/>
            <person name="Westerberg I."/>
            <person name="Brannstrom I.O."/>
            <person name="Guillou S."/>
            <person name="Cros-Aarteil S."/>
            <person name="Calhoun S."/>
            <person name="Haridas S."/>
            <person name="Kuo A."/>
            <person name="Mondo S."/>
            <person name="Pangilinan J."/>
            <person name="Riley R."/>
            <person name="LaButti K."/>
            <person name="Andreopoulos B."/>
            <person name="Lipzen A."/>
            <person name="Chen C."/>
            <person name="Yan M."/>
            <person name="Daum C."/>
            <person name="Ng V."/>
            <person name="Clum A."/>
            <person name="Steindorff A."/>
            <person name="Ohm R.A."/>
            <person name="Martin F."/>
            <person name="Silar P."/>
            <person name="Natvig D.O."/>
            <person name="Lalanne C."/>
            <person name="Gautier V."/>
            <person name="Ament-Velasquez S.L."/>
            <person name="Kruys A."/>
            <person name="Hutchinson M.I."/>
            <person name="Powell A.J."/>
            <person name="Barry K."/>
            <person name="Miller A.N."/>
            <person name="Grigoriev I.V."/>
            <person name="Debuchy R."/>
            <person name="Gladieux P."/>
            <person name="Hiltunen Thoren M."/>
            <person name="Johannesson H."/>
        </authorList>
    </citation>
    <scope>NUCLEOTIDE SEQUENCE</scope>
    <source>
        <strain evidence="2">SMH4131-1</strain>
    </source>
</reference>
<dbReference type="Proteomes" id="UP001286456">
    <property type="component" value="Unassembled WGS sequence"/>
</dbReference>